<reference evidence="1" key="2">
    <citation type="submission" date="2015-07" db="EMBL/GenBank/DDBJ databases">
        <authorList>
            <person name="Noorani M."/>
        </authorList>
    </citation>
    <scope>NUCLEOTIDE SEQUENCE</scope>
    <source>
        <strain evidence="1">Yugu1</strain>
    </source>
</reference>
<name>A0A368PNW7_SETIT</name>
<organism evidence="1">
    <name type="scientific">Setaria italica</name>
    <name type="common">Foxtail millet</name>
    <name type="synonym">Panicum italicum</name>
    <dbReference type="NCBI Taxonomy" id="4555"/>
    <lineage>
        <taxon>Eukaryota</taxon>
        <taxon>Viridiplantae</taxon>
        <taxon>Streptophyta</taxon>
        <taxon>Embryophyta</taxon>
        <taxon>Tracheophyta</taxon>
        <taxon>Spermatophyta</taxon>
        <taxon>Magnoliopsida</taxon>
        <taxon>Liliopsida</taxon>
        <taxon>Poales</taxon>
        <taxon>Poaceae</taxon>
        <taxon>PACMAD clade</taxon>
        <taxon>Panicoideae</taxon>
        <taxon>Panicodae</taxon>
        <taxon>Paniceae</taxon>
        <taxon>Cenchrinae</taxon>
        <taxon>Setaria</taxon>
    </lineage>
</organism>
<dbReference type="AlphaFoldDB" id="A0A368PNW7"/>
<reference evidence="1" key="1">
    <citation type="journal article" date="2012" name="Nat. Biotechnol.">
        <title>Reference genome sequence of the model plant Setaria.</title>
        <authorList>
            <person name="Bennetzen J.L."/>
            <person name="Schmutz J."/>
            <person name="Wang H."/>
            <person name="Percifield R."/>
            <person name="Hawkins J."/>
            <person name="Pontaroli A.C."/>
            <person name="Estep M."/>
            <person name="Feng L."/>
            <person name="Vaughn J.N."/>
            <person name="Grimwood J."/>
            <person name="Jenkins J."/>
            <person name="Barry K."/>
            <person name="Lindquist E."/>
            <person name="Hellsten U."/>
            <person name="Deshpande S."/>
            <person name="Wang X."/>
            <person name="Wu X."/>
            <person name="Mitros T."/>
            <person name="Triplett J."/>
            <person name="Yang X."/>
            <person name="Ye C.Y."/>
            <person name="Mauro-Herrera M."/>
            <person name="Wang L."/>
            <person name="Li P."/>
            <person name="Sharma M."/>
            <person name="Sharma R."/>
            <person name="Ronald P.C."/>
            <person name="Panaud O."/>
            <person name="Kellogg E.A."/>
            <person name="Brutnell T.P."/>
            <person name="Doust A.N."/>
            <person name="Tuskan G.A."/>
            <person name="Rokhsar D."/>
            <person name="Devos K.M."/>
        </authorList>
    </citation>
    <scope>NUCLEOTIDE SEQUENCE [LARGE SCALE GENOMIC DNA]</scope>
    <source>
        <strain evidence="1">Yugu1</strain>
    </source>
</reference>
<protein>
    <submittedName>
        <fullName evidence="1">Uncharacterized protein</fullName>
    </submittedName>
</protein>
<accession>A0A368PNW7</accession>
<sequence length="144" mass="15255">MERCGGHDVHPQRKLAEILLALRRRGGEGMTEGIGGDKLDPVSLGSLVEAVCGGSGGVDQVEEVLLSIAKPGRQLASLVEDVGRGHAGEELGDQDLKDVKGDMSHAKISWVKQKTGATSSDPNWEDRFDVSGCFLFDAAVEVSL</sequence>
<gene>
    <name evidence="1" type="ORF">SETIT_1G219600v2</name>
</gene>
<proteinExistence type="predicted"/>
<evidence type="ECO:0000313" key="1">
    <source>
        <dbReference type="EMBL" id="RCV07128.1"/>
    </source>
</evidence>
<dbReference type="EMBL" id="CM003528">
    <property type="protein sequence ID" value="RCV07128.1"/>
    <property type="molecule type" value="Genomic_DNA"/>
</dbReference>